<comment type="caution">
    <text evidence="1">The sequence shown here is derived from an EMBL/GenBank/DDBJ whole genome shotgun (WGS) entry which is preliminary data.</text>
</comment>
<keyword evidence="2" id="KW-1185">Reference proteome</keyword>
<protein>
    <recommendedName>
        <fullName evidence="3">DUF2250 domain-containing protein</fullName>
    </recommendedName>
</protein>
<evidence type="ECO:0000313" key="1">
    <source>
        <dbReference type="EMBL" id="PHJ39829.1"/>
    </source>
</evidence>
<dbReference type="Pfam" id="PF10007">
    <property type="entry name" value="DUF2250"/>
    <property type="match status" value="1"/>
</dbReference>
<dbReference type="EMBL" id="AWQQ01000007">
    <property type="protein sequence ID" value="PHJ39829.1"/>
    <property type="molecule type" value="Genomic_DNA"/>
</dbReference>
<dbReference type="AlphaFoldDB" id="A0A2C6MER9"/>
<evidence type="ECO:0000313" key="2">
    <source>
        <dbReference type="Proteomes" id="UP000222564"/>
    </source>
</evidence>
<reference evidence="1 2" key="1">
    <citation type="submission" date="2013-09" db="EMBL/GenBank/DDBJ databases">
        <title>Biodegradation of hydrocarbons in the deep terrestrial subsurface : characterization of a microbial consortium composed of two Desulfotomaculum species originating from a deep geological formation.</title>
        <authorList>
            <person name="Aullo T."/>
            <person name="Berlendis S."/>
            <person name="Lascourreges J.-F."/>
            <person name="Dessort D."/>
            <person name="Saint-Laurent S."/>
            <person name="Schraauwers B."/>
            <person name="Mas J."/>
            <person name="Magot M."/>
            <person name="Ranchou-Peyruse A."/>
        </authorList>
    </citation>
    <scope>NUCLEOTIDE SEQUENCE [LARGE SCALE GENOMIC DNA]</scope>
    <source>
        <strain evidence="1 2">Bs107</strain>
    </source>
</reference>
<name>A0A2C6MER9_9FIRM</name>
<sequence length="104" mass="12303">MGLLSEEIEDETDLAILKFIDYAGPEYAWRLGINIGLDVEESRRRLEALLEKGLLEKVPGNMLEGYHRQKDWTKHMNHTYYRITREGRHYLRKLRRGLDDLSEG</sequence>
<gene>
    <name evidence="1" type="ORF">P378_01290</name>
</gene>
<dbReference type="Proteomes" id="UP000222564">
    <property type="component" value="Unassembled WGS sequence"/>
</dbReference>
<dbReference type="InterPro" id="IPR036390">
    <property type="entry name" value="WH_DNA-bd_sf"/>
</dbReference>
<dbReference type="InterPro" id="IPR019254">
    <property type="entry name" value="DUF2250"/>
</dbReference>
<accession>A0A2C6MER9</accession>
<dbReference type="SUPFAM" id="SSF46785">
    <property type="entry name" value="Winged helix' DNA-binding domain"/>
    <property type="match status" value="1"/>
</dbReference>
<organism evidence="1 2">
    <name type="scientific">Desulforamulus profundi</name>
    <dbReference type="NCBI Taxonomy" id="1383067"/>
    <lineage>
        <taxon>Bacteria</taxon>
        <taxon>Bacillati</taxon>
        <taxon>Bacillota</taxon>
        <taxon>Clostridia</taxon>
        <taxon>Eubacteriales</taxon>
        <taxon>Peptococcaceae</taxon>
        <taxon>Desulforamulus</taxon>
    </lineage>
</organism>
<proteinExistence type="predicted"/>
<dbReference type="InterPro" id="IPR036388">
    <property type="entry name" value="WH-like_DNA-bd_sf"/>
</dbReference>
<dbReference type="Gene3D" id="1.10.10.10">
    <property type="entry name" value="Winged helix-like DNA-binding domain superfamily/Winged helix DNA-binding domain"/>
    <property type="match status" value="1"/>
</dbReference>
<evidence type="ECO:0008006" key="3">
    <source>
        <dbReference type="Google" id="ProtNLM"/>
    </source>
</evidence>